<dbReference type="InterPro" id="IPR029052">
    <property type="entry name" value="Metallo-depent_PP-like"/>
</dbReference>
<dbReference type="InterPro" id="IPR052169">
    <property type="entry name" value="CW_Biosynth-Accessory"/>
</dbReference>
<reference evidence="3 4" key="1">
    <citation type="submission" date="2024-03" db="EMBL/GenBank/DDBJ databases">
        <title>Ignisphaera cupida sp. nov., a hyperthermophilic hydrolytic archaeon from a hot spring of Kamchatka, and proposal of Ignisphaeraceae fam. nov.</title>
        <authorList>
            <person name="Podosokorskaya O.A."/>
            <person name="Elcheninov A.G."/>
            <person name="Maltseva A.I."/>
            <person name="Zayulina K.S."/>
            <person name="Novikov A."/>
            <person name="Merkel A.Y."/>
        </authorList>
    </citation>
    <scope>NUCLEOTIDE SEQUENCE [LARGE SCALE GENOMIC DNA]</scope>
    <source>
        <strain evidence="3 4">38H-sp</strain>
    </source>
</reference>
<dbReference type="EMBL" id="JBCHKQ010000001">
    <property type="protein sequence ID" value="MEM5947262.1"/>
    <property type="molecule type" value="Genomic_DNA"/>
</dbReference>
<dbReference type="EC" id="3.1.-.-" evidence="3"/>
<name>A0ABU9U9B5_9SPIR</name>
<keyword evidence="4" id="KW-1185">Reference proteome</keyword>
<dbReference type="PANTHER" id="PTHR33393:SF12">
    <property type="entry name" value="CAPSULE BIOSYNTHESIS PROTEIN CAPA"/>
    <property type="match status" value="1"/>
</dbReference>
<dbReference type="InterPro" id="IPR019079">
    <property type="entry name" value="Capsule_synth_CapA"/>
</dbReference>
<dbReference type="CDD" id="cd07381">
    <property type="entry name" value="MPP_CapA"/>
    <property type="match status" value="1"/>
</dbReference>
<evidence type="ECO:0000256" key="1">
    <source>
        <dbReference type="ARBA" id="ARBA00005662"/>
    </source>
</evidence>
<comment type="caution">
    <text evidence="3">The sequence shown here is derived from an EMBL/GenBank/DDBJ whole genome shotgun (WGS) entry which is preliminary data.</text>
</comment>
<dbReference type="SMART" id="SM00854">
    <property type="entry name" value="PGA_cap"/>
    <property type="match status" value="1"/>
</dbReference>
<evidence type="ECO:0000259" key="2">
    <source>
        <dbReference type="SMART" id="SM00854"/>
    </source>
</evidence>
<dbReference type="GO" id="GO:0016787">
    <property type="term" value="F:hydrolase activity"/>
    <property type="evidence" value="ECO:0007669"/>
    <property type="project" value="UniProtKB-KW"/>
</dbReference>
<dbReference type="SUPFAM" id="SSF56300">
    <property type="entry name" value="Metallo-dependent phosphatases"/>
    <property type="match status" value="1"/>
</dbReference>
<comment type="similarity">
    <text evidence="1">Belongs to the CapA family.</text>
</comment>
<dbReference type="Pfam" id="PF09587">
    <property type="entry name" value="PGA_cap"/>
    <property type="match status" value="1"/>
</dbReference>
<proteinExistence type="inferred from homology"/>
<dbReference type="RefSeq" id="WP_420069127.1">
    <property type="nucleotide sequence ID" value="NZ_JBCHKQ010000001.1"/>
</dbReference>
<feature type="domain" description="Capsule synthesis protein CapA" evidence="2">
    <location>
        <begin position="38"/>
        <end position="282"/>
    </location>
</feature>
<organism evidence="3 4">
    <name type="scientific">Rarispira pelagica</name>
    <dbReference type="NCBI Taxonomy" id="3141764"/>
    <lineage>
        <taxon>Bacteria</taxon>
        <taxon>Pseudomonadati</taxon>
        <taxon>Spirochaetota</taxon>
        <taxon>Spirochaetia</taxon>
        <taxon>Winmispirales</taxon>
        <taxon>Winmispiraceae</taxon>
        <taxon>Rarispira</taxon>
    </lineage>
</organism>
<accession>A0ABU9U9B5</accession>
<sequence length="376" mass="43389">MSRKISLIAFFISFSCYSLYSPVDLPLRQLPELAPYVFLTFAGDLMAHNVNYETPNYDEIYKDIKSIISSDDISFCNLETVLQKDKPNSTFPFFSVKPAYVEAAIKAGFDVFSIANNHSCDQGKTGVFSTIDNLMELAKTYKIAFNGAVEDKKDLFVPTEIRIKDISIGFLAVTAFLNAQDGAEYINRKYFYNSKLKKELLEQIKKNRSKYDLFILSVHAGTEYAQKPDKKKADFFKEAILAGVDIIWAHHPHVLQPYKIYIQDNRIKGIVMYSMGNLISGQTWFITPGDYKADRAPTGDSLLLGIKVRKNLQEVEILPARIYPISHYIKGRGVYIKTYRTLLDDNFKQDTKWKEYYKERYNVLLDFWNPEIEYLK</sequence>
<dbReference type="Proteomes" id="UP001466331">
    <property type="component" value="Unassembled WGS sequence"/>
</dbReference>
<dbReference type="Gene3D" id="3.60.21.10">
    <property type="match status" value="1"/>
</dbReference>
<dbReference type="PROSITE" id="PS51257">
    <property type="entry name" value="PROKAR_LIPOPROTEIN"/>
    <property type="match status" value="1"/>
</dbReference>
<gene>
    <name evidence="3" type="ORF">WKV44_01770</name>
</gene>
<keyword evidence="3" id="KW-0378">Hydrolase</keyword>
<protein>
    <submittedName>
        <fullName evidence="3">CapA family protein</fullName>
        <ecNumber evidence="3">3.1.-.-</ecNumber>
    </submittedName>
</protein>
<evidence type="ECO:0000313" key="3">
    <source>
        <dbReference type="EMBL" id="MEM5947262.1"/>
    </source>
</evidence>
<evidence type="ECO:0000313" key="4">
    <source>
        <dbReference type="Proteomes" id="UP001466331"/>
    </source>
</evidence>
<dbReference type="PANTHER" id="PTHR33393">
    <property type="entry name" value="POLYGLUTAMINE SYNTHESIS ACCESSORY PROTEIN RV0574C-RELATED"/>
    <property type="match status" value="1"/>
</dbReference>